<sequence length="156" mass="17017">MLRAHGLALDAPRGWDVRITRRAPETHEEGARPRPVLHASTVALPEVRGDFGGGVTGLLGPDDVFVSLFEHEPEACGTRLFANRGWPRPTAADFRPNRLQRSIPGQSGCQWFFQADGRAFCLYVVLGSHARRAALVNRLAPMLSTLALDPATEAPL</sequence>
<protein>
    <submittedName>
        <fullName evidence="1">Uncharacterized protein</fullName>
    </submittedName>
</protein>
<accession>A0ABP8VBR6</accession>
<gene>
    <name evidence="1" type="ORF">GCM10023225_31650</name>
</gene>
<dbReference type="Proteomes" id="UP001501195">
    <property type="component" value="Unassembled WGS sequence"/>
</dbReference>
<dbReference type="EMBL" id="BAABIL010000586">
    <property type="protein sequence ID" value="GAA4657036.1"/>
    <property type="molecule type" value="Genomic_DNA"/>
</dbReference>
<comment type="caution">
    <text evidence="1">The sequence shown here is derived from an EMBL/GenBank/DDBJ whole genome shotgun (WGS) entry which is preliminary data.</text>
</comment>
<keyword evidence="2" id="KW-1185">Reference proteome</keyword>
<reference evidence="2" key="1">
    <citation type="journal article" date="2019" name="Int. J. Syst. Evol. Microbiol.">
        <title>The Global Catalogue of Microorganisms (GCM) 10K type strain sequencing project: providing services to taxonomists for standard genome sequencing and annotation.</title>
        <authorList>
            <consortium name="The Broad Institute Genomics Platform"/>
            <consortium name="The Broad Institute Genome Sequencing Center for Infectious Disease"/>
            <person name="Wu L."/>
            <person name="Ma J."/>
        </authorList>
    </citation>
    <scope>NUCLEOTIDE SEQUENCE [LARGE SCALE GENOMIC DNA]</scope>
    <source>
        <strain evidence="2">JCM 18126</strain>
    </source>
</reference>
<evidence type="ECO:0000313" key="2">
    <source>
        <dbReference type="Proteomes" id="UP001501195"/>
    </source>
</evidence>
<name>A0ABP8VBR6_9ACTN</name>
<evidence type="ECO:0000313" key="1">
    <source>
        <dbReference type="EMBL" id="GAA4657036.1"/>
    </source>
</evidence>
<organism evidence="1 2">
    <name type="scientific">Kineococcus glutinatus</name>
    <dbReference type="NCBI Taxonomy" id="1070872"/>
    <lineage>
        <taxon>Bacteria</taxon>
        <taxon>Bacillati</taxon>
        <taxon>Actinomycetota</taxon>
        <taxon>Actinomycetes</taxon>
        <taxon>Kineosporiales</taxon>
        <taxon>Kineosporiaceae</taxon>
        <taxon>Kineococcus</taxon>
    </lineage>
</organism>
<dbReference type="RefSeq" id="WP_345713712.1">
    <property type="nucleotide sequence ID" value="NZ_BAABIL010000586.1"/>
</dbReference>
<proteinExistence type="predicted"/>